<protein>
    <submittedName>
        <fullName evidence="2">Uncharacterized protein</fullName>
    </submittedName>
</protein>
<dbReference type="AlphaFoldDB" id="A0A6C0DP74"/>
<evidence type="ECO:0000313" key="2">
    <source>
        <dbReference type="EMBL" id="QHT18656.1"/>
    </source>
</evidence>
<feature type="region of interest" description="Disordered" evidence="1">
    <location>
        <begin position="136"/>
        <end position="172"/>
    </location>
</feature>
<sequence>MSQQQPYIFYSERDPNSKQVIETIKGLNKGGLFKFIQVETLDRKQFPAWLKKVPTLYVPATKEVVVGKDIYGFIAKPTNSRNEVPAKSDAGVSAPNQFGELSAWGFEGQGMIGESYSLWDTPTQFVNQEGTSRYTFLDGSAGAPTPGGLPSSGGPTSKNTLNDKTKTATNSDVQARLEQMNNQRKSEFGGISRK</sequence>
<proteinExistence type="predicted"/>
<organism evidence="2">
    <name type="scientific">viral metagenome</name>
    <dbReference type="NCBI Taxonomy" id="1070528"/>
    <lineage>
        <taxon>unclassified sequences</taxon>
        <taxon>metagenomes</taxon>
        <taxon>organismal metagenomes</taxon>
    </lineage>
</organism>
<feature type="compositionally biased region" description="Low complexity" evidence="1">
    <location>
        <begin position="139"/>
        <end position="157"/>
    </location>
</feature>
<accession>A0A6C0DP74</accession>
<dbReference type="EMBL" id="MN739658">
    <property type="protein sequence ID" value="QHT18656.1"/>
    <property type="molecule type" value="Genomic_DNA"/>
</dbReference>
<reference evidence="2" key="1">
    <citation type="journal article" date="2020" name="Nature">
        <title>Giant virus diversity and host interactions through global metagenomics.</title>
        <authorList>
            <person name="Schulz F."/>
            <person name="Roux S."/>
            <person name="Paez-Espino D."/>
            <person name="Jungbluth S."/>
            <person name="Walsh D.A."/>
            <person name="Denef V.J."/>
            <person name="McMahon K.D."/>
            <person name="Konstantinidis K.T."/>
            <person name="Eloe-Fadrosh E.A."/>
            <person name="Kyrpides N.C."/>
            <person name="Woyke T."/>
        </authorList>
    </citation>
    <scope>NUCLEOTIDE SEQUENCE</scope>
    <source>
        <strain evidence="2">GVMAG-M-3300023174-47</strain>
    </source>
</reference>
<name>A0A6C0DP74_9ZZZZ</name>
<evidence type="ECO:0000256" key="1">
    <source>
        <dbReference type="SAM" id="MobiDB-lite"/>
    </source>
</evidence>